<reference evidence="2 3" key="4">
    <citation type="journal article" date="2011" name="BMC Genomics">
        <title>RNA-Seq improves annotation of protein-coding genes in the cucumber genome.</title>
        <authorList>
            <person name="Li Z."/>
            <person name="Zhang Z."/>
            <person name="Yan P."/>
            <person name="Huang S."/>
            <person name="Fei Z."/>
            <person name="Lin K."/>
        </authorList>
    </citation>
    <scope>NUCLEOTIDE SEQUENCE [LARGE SCALE GENOMIC DNA]</scope>
    <source>
        <strain evidence="3">cv. 9930</strain>
    </source>
</reference>
<reference evidence="2 3" key="3">
    <citation type="journal article" date="2010" name="BMC Genomics">
        <title>Transcriptome sequencing and comparative analysis of cucumber flowers with different sex types.</title>
        <authorList>
            <person name="Guo S."/>
            <person name="Zheng Y."/>
            <person name="Joung J.G."/>
            <person name="Liu S."/>
            <person name="Zhang Z."/>
            <person name="Crasta O.R."/>
            <person name="Sobral B.W."/>
            <person name="Xu Y."/>
            <person name="Huang S."/>
            <person name="Fei Z."/>
        </authorList>
    </citation>
    <scope>NUCLEOTIDE SEQUENCE [LARGE SCALE GENOMIC DNA]</scope>
    <source>
        <strain evidence="3">cv. 9930</strain>
    </source>
</reference>
<reference evidence="2 3" key="1">
    <citation type="journal article" date="2009" name="Nat. Genet.">
        <title>The genome of the cucumber, Cucumis sativus L.</title>
        <authorList>
            <person name="Huang S."/>
            <person name="Li R."/>
            <person name="Zhang Z."/>
            <person name="Li L."/>
            <person name="Gu X."/>
            <person name="Fan W."/>
            <person name="Lucas W.J."/>
            <person name="Wang X."/>
            <person name="Xie B."/>
            <person name="Ni P."/>
            <person name="Ren Y."/>
            <person name="Zhu H."/>
            <person name="Li J."/>
            <person name="Lin K."/>
            <person name="Jin W."/>
            <person name="Fei Z."/>
            <person name="Li G."/>
            <person name="Staub J."/>
            <person name="Kilian A."/>
            <person name="van der Vossen E.A."/>
            <person name="Wu Y."/>
            <person name="Guo J."/>
            <person name="He J."/>
            <person name="Jia Z."/>
            <person name="Ren Y."/>
            <person name="Tian G."/>
            <person name="Lu Y."/>
            <person name="Ruan J."/>
            <person name="Qian W."/>
            <person name="Wang M."/>
            <person name="Huang Q."/>
            <person name="Li B."/>
            <person name="Xuan Z."/>
            <person name="Cao J."/>
            <person name="Asan"/>
            <person name="Wu Z."/>
            <person name="Zhang J."/>
            <person name="Cai Q."/>
            <person name="Bai Y."/>
            <person name="Zhao B."/>
            <person name="Han Y."/>
            <person name="Li Y."/>
            <person name="Li X."/>
            <person name="Wang S."/>
            <person name="Shi Q."/>
            <person name="Liu S."/>
            <person name="Cho W.K."/>
            <person name="Kim J.Y."/>
            <person name="Xu Y."/>
            <person name="Heller-Uszynska K."/>
            <person name="Miao H."/>
            <person name="Cheng Z."/>
            <person name="Zhang S."/>
            <person name="Wu J."/>
            <person name="Yang Y."/>
            <person name="Kang H."/>
            <person name="Li M."/>
            <person name="Liang H."/>
            <person name="Ren X."/>
            <person name="Shi Z."/>
            <person name="Wen M."/>
            <person name="Jian M."/>
            <person name="Yang H."/>
            <person name="Zhang G."/>
            <person name="Yang Z."/>
            <person name="Chen R."/>
            <person name="Liu S."/>
            <person name="Li J."/>
            <person name="Ma L."/>
            <person name="Liu H."/>
            <person name="Zhou Y."/>
            <person name="Zhao J."/>
            <person name="Fang X."/>
            <person name="Li G."/>
            <person name="Fang L."/>
            <person name="Li Y."/>
            <person name="Liu D."/>
            <person name="Zheng H."/>
            <person name="Zhang Y."/>
            <person name="Qin N."/>
            <person name="Li Z."/>
            <person name="Yang G."/>
            <person name="Yang S."/>
            <person name="Bolund L."/>
            <person name="Kristiansen K."/>
            <person name="Zheng H."/>
            <person name="Li S."/>
            <person name="Zhang X."/>
            <person name="Yang H."/>
            <person name="Wang J."/>
            <person name="Sun R."/>
            <person name="Zhang B."/>
            <person name="Jiang S."/>
            <person name="Wang J."/>
            <person name="Du Y."/>
            <person name="Li S."/>
        </authorList>
    </citation>
    <scope>NUCLEOTIDE SEQUENCE [LARGE SCALE GENOMIC DNA]</scope>
    <source>
        <strain evidence="3">cv. 9930</strain>
    </source>
</reference>
<organism evidence="2 3">
    <name type="scientific">Cucumis sativus</name>
    <name type="common">Cucumber</name>
    <dbReference type="NCBI Taxonomy" id="3659"/>
    <lineage>
        <taxon>Eukaryota</taxon>
        <taxon>Viridiplantae</taxon>
        <taxon>Streptophyta</taxon>
        <taxon>Embryophyta</taxon>
        <taxon>Tracheophyta</taxon>
        <taxon>Spermatophyta</taxon>
        <taxon>Magnoliopsida</taxon>
        <taxon>eudicotyledons</taxon>
        <taxon>Gunneridae</taxon>
        <taxon>Pentapetalae</taxon>
        <taxon>rosids</taxon>
        <taxon>fabids</taxon>
        <taxon>Cucurbitales</taxon>
        <taxon>Cucurbitaceae</taxon>
        <taxon>Benincaseae</taxon>
        <taxon>Cucumis</taxon>
    </lineage>
</organism>
<feature type="compositionally biased region" description="Low complexity" evidence="1">
    <location>
        <begin position="34"/>
        <end position="46"/>
    </location>
</feature>
<dbReference type="PANTHER" id="PTHR31722:SF62">
    <property type="entry name" value="EMB|CAB62433.1"/>
    <property type="match status" value="1"/>
</dbReference>
<accession>A0A0A0KIB7</accession>
<protein>
    <submittedName>
        <fullName evidence="2">Uncharacterized protein</fullName>
    </submittedName>
</protein>
<evidence type="ECO:0000256" key="1">
    <source>
        <dbReference type="SAM" id="MobiDB-lite"/>
    </source>
</evidence>
<feature type="compositionally biased region" description="Low complexity" evidence="1">
    <location>
        <begin position="131"/>
        <end position="142"/>
    </location>
</feature>
<dbReference type="Proteomes" id="UP000029981">
    <property type="component" value="Chromosome 6"/>
</dbReference>
<dbReference type="Gramene" id="KGN48519">
    <property type="protein sequence ID" value="KGN48519"/>
    <property type="gene ID" value="Csa_6G490830"/>
</dbReference>
<reference evidence="2 3" key="2">
    <citation type="journal article" date="2009" name="PLoS ONE">
        <title>An integrated genetic and cytogenetic map of the cucumber genome.</title>
        <authorList>
            <person name="Ren Y."/>
            <person name="Zhang Z."/>
            <person name="Liu J."/>
            <person name="Staub J.E."/>
            <person name="Han Y."/>
            <person name="Cheng Z."/>
            <person name="Li X."/>
            <person name="Lu J."/>
            <person name="Miao H."/>
            <person name="Kang H."/>
            <person name="Xie B."/>
            <person name="Gu X."/>
            <person name="Wang X."/>
            <person name="Du Y."/>
            <person name="Jin W."/>
            <person name="Huang S."/>
        </authorList>
    </citation>
    <scope>NUCLEOTIDE SEQUENCE [LARGE SCALE GENOMIC DNA]</scope>
    <source>
        <strain evidence="3">cv. 9930</strain>
    </source>
</reference>
<evidence type="ECO:0000313" key="2">
    <source>
        <dbReference type="EMBL" id="KGN48519.1"/>
    </source>
</evidence>
<feature type="region of interest" description="Disordered" evidence="1">
    <location>
        <begin position="1"/>
        <end position="70"/>
    </location>
</feature>
<sequence length="163" mass="18073">MMACLDTYKNKSDQKGQFPPMSPRLSFSNDFVESSNNPSPTSTTNNIQDPKILPNIPPSDDFEFSPNPTNHTAMTAADQLFFKGKLLPTLRDELLIDDDDEDFAPVPPKGGLPKWKEFLSLKRSVVDGRCTATDNNKNNDANQSKIPKLALYDNSSSHLPITS</sequence>
<gene>
    <name evidence="2" type="ORF">Csa_6G490830</name>
</gene>
<evidence type="ECO:0000313" key="3">
    <source>
        <dbReference type="Proteomes" id="UP000029981"/>
    </source>
</evidence>
<proteinExistence type="predicted"/>
<dbReference type="AlphaFoldDB" id="A0A0A0KIB7"/>
<feature type="region of interest" description="Disordered" evidence="1">
    <location>
        <begin position="129"/>
        <end position="149"/>
    </location>
</feature>
<dbReference type="PANTHER" id="PTHR31722">
    <property type="entry name" value="OS06G0675200 PROTEIN"/>
    <property type="match status" value="1"/>
</dbReference>
<name>A0A0A0KIB7_CUCSA</name>
<dbReference type="EMBL" id="CM002927">
    <property type="protein sequence ID" value="KGN48519.1"/>
    <property type="molecule type" value="Genomic_DNA"/>
</dbReference>
<keyword evidence="3" id="KW-1185">Reference proteome</keyword>
<dbReference type="STRING" id="3659.A0A0A0KIB7"/>